<organism evidence="8 9">
    <name type="scientific">Aspergillus nanangensis</name>
    <dbReference type="NCBI Taxonomy" id="2582783"/>
    <lineage>
        <taxon>Eukaryota</taxon>
        <taxon>Fungi</taxon>
        <taxon>Dikarya</taxon>
        <taxon>Ascomycota</taxon>
        <taxon>Pezizomycotina</taxon>
        <taxon>Eurotiomycetes</taxon>
        <taxon>Eurotiomycetidae</taxon>
        <taxon>Eurotiales</taxon>
        <taxon>Aspergillaceae</taxon>
        <taxon>Aspergillus</taxon>
        <taxon>Aspergillus subgen. Circumdati</taxon>
    </lineage>
</organism>
<dbReference type="CDD" id="cd02809">
    <property type="entry name" value="alpha_hydroxyacid_oxid_FMN"/>
    <property type="match status" value="1"/>
</dbReference>
<dbReference type="SUPFAM" id="SSF51395">
    <property type="entry name" value="FMN-linked oxidoreductases"/>
    <property type="match status" value="1"/>
</dbReference>
<evidence type="ECO:0000313" key="8">
    <source>
        <dbReference type="EMBL" id="KAF9885925.1"/>
    </source>
</evidence>
<dbReference type="Proteomes" id="UP001194746">
    <property type="component" value="Unassembled WGS sequence"/>
</dbReference>
<dbReference type="GO" id="GO:0016491">
    <property type="term" value="F:oxidoreductase activity"/>
    <property type="evidence" value="ECO:0007669"/>
    <property type="project" value="UniProtKB-KW"/>
</dbReference>
<comment type="similarity">
    <text evidence="3">Belongs to the FMN-dependent alpha-hydroxy acid dehydrogenase family.</text>
</comment>
<dbReference type="Pfam" id="PF01070">
    <property type="entry name" value="FMN_dh"/>
    <property type="match status" value="1"/>
</dbReference>
<reference evidence="8" key="1">
    <citation type="journal article" date="2019" name="Beilstein J. Org. Chem.">
        <title>Nanangenines: drimane sesquiterpenoids as the dominant metabolite cohort of a novel Australian fungus, Aspergillus nanangensis.</title>
        <authorList>
            <person name="Lacey H.J."/>
            <person name="Gilchrist C.L.M."/>
            <person name="Crombie A."/>
            <person name="Kalaitzis J.A."/>
            <person name="Vuong D."/>
            <person name="Rutledge P.J."/>
            <person name="Turner P."/>
            <person name="Pitt J.I."/>
            <person name="Lacey E."/>
            <person name="Chooi Y.H."/>
            <person name="Piggott A.M."/>
        </authorList>
    </citation>
    <scope>NUCLEOTIDE SEQUENCE</scope>
    <source>
        <strain evidence="8">MST-FP2251</strain>
    </source>
</reference>
<dbReference type="InterPro" id="IPR000262">
    <property type="entry name" value="FMN-dep_DH"/>
</dbReference>
<evidence type="ECO:0000259" key="7">
    <source>
        <dbReference type="PROSITE" id="PS51349"/>
    </source>
</evidence>
<dbReference type="PANTHER" id="PTHR10578">
    <property type="entry name" value="S -2-HYDROXY-ACID OXIDASE-RELATED"/>
    <property type="match status" value="1"/>
</dbReference>
<dbReference type="PROSITE" id="PS50940">
    <property type="entry name" value="CHIT_BIND_II"/>
    <property type="match status" value="1"/>
</dbReference>
<dbReference type="InterPro" id="IPR013785">
    <property type="entry name" value="Aldolase_TIM"/>
</dbReference>
<dbReference type="InterPro" id="IPR036508">
    <property type="entry name" value="Chitin-bd_dom_sf"/>
</dbReference>
<comment type="cofactor">
    <cofactor evidence="1">
        <name>FMN</name>
        <dbReference type="ChEBI" id="CHEBI:58210"/>
    </cofactor>
</comment>
<sequence>MTKAPLHDIMLCINDIKEAAGTKLPISATDFYNSGSTNQVTVTENTTAYRKYRLRPRVLVDVSQADPSTTVFGQKIRFPLGVSPAGLQGMAHPDGELATSRACAKHGVAMGVSTFANYTVEEIRAAGLDIGPIPHCMQIYTMQDRTKQESILKRAEAAGCVALFLTADSPILGFRYNEHRNDFRSPEGLAFPMMDRTSEMIRSERHEDGFTAFNSSSHSWAREIPWLRSITKMQIWIKGVLTAEDVELAVQYGCDGVLVSNHGGRQLDETPATIDALPECVKAANGKIPVHIDGGIRSGTDIFKALALGAECCWIGRPMIWGLAYGGEAGANKVLDILYNEFMRCMQLTGCRSVADISHASLGILFSYVMSPMVPNLIGTRLELRTITRNTKSRVILSMQELATDQFILVFFQEPKRHFVAIMQIISSALTFFATALLFGQAVAHPSDPCNGRTIWADTTDCHAFYQCGAVGEPVHKWCAPGTGFNPHTNACERQEYVCK</sequence>
<evidence type="ECO:0000256" key="1">
    <source>
        <dbReference type="ARBA" id="ARBA00001917"/>
    </source>
</evidence>
<evidence type="ECO:0000256" key="3">
    <source>
        <dbReference type="ARBA" id="ARBA00024042"/>
    </source>
</evidence>
<evidence type="ECO:0000256" key="2">
    <source>
        <dbReference type="ARBA" id="ARBA00023002"/>
    </source>
</evidence>
<dbReference type="SUPFAM" id="SSF57625">
    <property type="entry name" value="Invertebrate chitin-binding proteins"/>
    <property type="match status" value="1"/>
</dbReference>
<keyword evidence="9" id="KW-1185">Reference proteome</keyword>
<dbReference type="GO" id="GO:0010181">
    <property type="term" value="F:FMN binding"/>
    <property type="evidence" value="ECO:0007669"/>
    <property type="project" value="InterPro"/>
</dbReference>
<evidence type="ECO:0000256" key="4">
    <source>
        <dbReference type="ARBA" id="ARBA00073420"/>
    </source>
</evidence>
<proteinExistence type="inferred from homology"/>
<dbReference type="Gene3D" id="3.20.20.70">
    <property type="entry name" value="Aldolase class I"/>
    <property type="match status" value="1"/>
</dbReference>
<gene>
    <name evidence="8" type="ORF">FE257_012215</name>
</gene>
<dbReference type="AlphaFoldDB" id="A0AAD4GQW3"/>
<evidence type="ECO:0000259" key="6">
    <source>
        <dbReference type="PROSITE" id="PS50940"/>
    </source>
</evidence>
<dbReference type="EMBL" id="VCAU01000086">
    <property type="protein sequence ID" value="KAF9885925.1"/>
    <property type="molecule type" value="Genomic_DNA"/>
</dbReference>
<dbReference type="InterPro" id="IPR002557">
    <property type="entry name" value="Chitin-bd_dom"/>
</dbReference>
<name>A0AAD4GQW3_ASPNN</name>
<dbReference type="Pfam" id="PF01607">
    <property type="entry name" value="CBM_14"/>
    <property type="match status" value="1"/>
</dbReference>
<dbReference type="GO" id="GO:0005737">
    <property type="term" value="C:cytoplasm"/>
    <property type="evidence" value="ECO:0007669"/>
    <property type="project" value="UniProtKB-ARBA"/>
</dbReference>
<feature type="domain" description="FMN hydroxy acid dehydrogenase" evidence="7">
    <location>
        <begin position="5"/>
        <end position="367"/>
    </location>
</feature>
<dbReference type="InterPro" id="IPR037396">
    <property type="entry name" value="FMN_HAD"/>
</dbReference>
<protein>
    <recommendedName>
        <fullName evidence="4">Oxidase FUB9</fullName>
    </recommendedName>
    <alternativeName>
        <fullName evidence="5">Fusaric acid biosynthesis protein 9</fullName>
    </alternativeName>
</protein>
<evidence type="ECO:0000313" key="9">
    <source>
        <dbReference type="Proteomes" id="UP001194746"/>
    </source>
</evidence>
<feature type="domain" description="Chitin-binding type-2" evidence="6">
    <location>
        <begin position="447"/>
        <end position="500"/>
    </location>
</feature>
<accession>A0AAD4GQW3</accession>
<dbReference type="InterPro" id="IPR008259">
    <property type="entry name" value="FMN_hydac_DH_AS"/>
</dbReference>
<comment type="caution">
    <text evidence="8">The sequence shown here is derived from an EMBL/GenBank/DDBJ whole genome shotgun (WGS) entry which is preliminary data.</text>
</comment>
<reference evidence="8" key="2">
    <citation type="submission" date="2020-02" db="EMBL/GenBank/DDBJ databases">
        <authorList>
            <person name="Gilchrist C.L.M."/>
            <person name="Chooi Y.-H."/>
        </authorList>
    </citation>
    <scope>NUCLEOTIDE SEQUENCE</scope>
    <source>
        <strain evidence="8">MST-FP2251</strain>
    </source>
</reference>
<dbReference type="Gene3D" id="2.170.140.10">
    <property type="entry name" value="Chitin binding domain"/>
    <property type="match status" value="1"/>
</dbReference>
<dbReference type="InterPro" id="IPR012133">
    <property type="entry name" value="Alpha-hydoxy_acid_DH_FMN"/>
</dbReference>
<evidence type="ECO:0000256" key="5">
    <source>
        <dbReference type="ARBA" id="ARBA00083297"/>
    </source>
</evidence>
<dbReference type="GO" id="GO:0008061">
    <property type="term" value="F:chitin binding"/>
    <property type="evidence" value="ECO:0007669"/>
    <property type="project" value="InterPro"/>
</dbReference>
<keyword evidence="2" id="KW-0560">Oxidoreductase</keyword>
<dbReference type="FunFam" id="3.20.20.70:FF:000056">
    <property type="entry name" value="hydroxyacid oxidase 2"/>
    <property type="match status" value="1"/>
</dbReference>
<dbReference type="PANTHER" id="PTHR10578:SF149">
    <property type="entry name" value="2-HYDROXYACID OXIDASE 2"/>
    <property type="match status" value="1"/>
</dbReference>
<dbReference type="PROSITE" id="PS00557">
    <property type="entry name" value="FMN_HYDROXY_ACID_DH_1"/>
    <property type="match status" value="1"/>
</dbReference>
<dbReference type="GO" id="GO:0005576">
    <property type="term" value="C:extracellular region"/>
    <property type="evidence" value="ECO:0007669"/>
    <property type="project" value="InterPro"/>
</dbReference>
<dbReference type="PROSITE" id="PS51349">
    <property type="entry name" value="FMN_HYDROXY_ACID_DH_2"/>
    <property type="match status" value="1"/>
</dbReference>